<keyword evidence="2" id="KW-1185">Reference proteome</keyword>
<sequence>MHIHFTSYKDFQADLVSELLAANHTISEGELINKNADFVVINRSSKANSDLEKEAQLLGLATGTENDFLYTFFKDKTRVVIAGKGKENVLKTVVHTFDFHNIPLSFFTENPIKGKSFRLSTRAEFVLFDGSEEINSIVDKHPKYLTYQPTLALLESISVDTENYATFVDSITKGGILVYNEECENVMKVVQNTENPIRKIAYKTPDYEENNESFFLITDEGELPLNITQKEEVRYVEAAKWICQNMGIDAADFYEAIASM</sequence>
<evidence type="ECO:0000313" key="1">
    <source>
        <dbReference type="EMBL" id="CEN43290.1"/>
    </source>
</evidence>
<gene>
    <name evidence="1" type="ORF">CCAND38_10149</name>
</gene>
<protein>
    <recommendedName>
        <fullName evidence="3">Mur ligase</fullName>
    </recommendedName>
</protein>
<proteinExistence type="predicted"/>
<dbReference type="Proteomes" id="UP000045051">
    <property type="component" value="Unassembled WGS sequence"/>
</dbReference>
<evidence type="ECO:0000313" key="2">
    <source>
        <dbReference type="Proteomes" id="UP000045051"/>
    </source>
</evidence>
<name>A0A0B7HY58_9FLAO</name>
<evidence type="ECO:0008006" key="3">
    <source>
        <dbReference type="Google" id="ProtNLM"/>
    </source>
</evidence>
<organism evidence="1 2">
    <name type="scientific">Capnocytophaga canis</name>
    <dbReference type="NCBI Taxonomy" id="1848903"/>
    <lineage>
        <taxon>Bacteria</taxon>
        <taxon>Pseudomonadati</taxon>
        <taxon>Bacteroidota</taxon>
        <taxon>Flavobacteriia</taxon>
        <taxon>Flavobacteriales</taxon>
        <taxon>Flavobacteriaceae</taxon>
        <taxon>Capnocytophaga</taxon>
    </lineage>
</organism>
<reference evidence="1 2" key="1">
    <citation type="submission" date="2015-01" db="EMBL/GenBank/DDBJ databases">
        <authorList>
            <person name="MANFREDI Pablo"/>
        </authorList>
    </citation>
    <scope>NUCLEOTIDE SEQUENCE [LARGE SCALE GENOMIC DNA]</scope>
    <source>
        <strain evidence="1 2">CcD38</strain>
    </source>
</reference>
<accession>A0A0B7HY58</accession>
<dbReference type="RefSeq" id="WP_042342992.1">
    <property type="nucleotide sequence ID" value="NZ_CDOH01000001.1"/>
</dbReference>
<dbReference type="AlphaFoldDB" id="A0A0B7HY58"/>
<dbReference type="EMBL" id="CDOI01000001">
    <property type="protein sequence ID" value="CEN43290.1"/>
    <property type="molecule type" value="Genomic_DNA"/>
</dbReference>